<dbReference type="Gene3D" id="3.40.350.10">
    <property type="entry name" value="Creatinase/prolidase N-terminal domain"/>
    <property type="match status" value="1"/>
</dbReference>
<proteinExistence type="predicted"/>
<dbReference type="Pfam" id="PF00557">
    <property type="entry name" value="Peptidase_M24"/>
    <property type="match status" value="1"/>
</dbReference>
<gene>
    <name evidence="2" type="ORF">ACGRVM_15060</name>
</gene>
<organism evidence="2 3">
    <name type="scientific">Roseovarius aquimarinus</name>
    <dbReference type="NCBI Taxonomy" id="1229156"/>
    <lineage>
        <taxon>Bacteria</taxon>
        <taxon>Pseudomonadati</taxon>
        <taxon>Pseudomonadota</taxon>
        <taxon>Alphaproteobacteria</taxon>
        <taxon>Rhodobacterales</taxon>
        <taxon>Roseobacteraceae</taxon>
        <taxon>Roseovarius</taxon>
    </lineage>
</organism>
<dbReference type="InterPro" id="IPR050659">
    <property type="entry name" value="Peptidase_M24B"/>
</dbReference>
<reference evidence="2 3" key="1">
    <citation type="submission" date="2024-10" db="EMBL/GenBank/DDBJ databases">
        <authorList>
            <person name="Yang X.-N."/>
        </authorList>
    </citation>
    <scope>NUCLEOTIDE SEQUENCE [LARGE SCALE GENOMIC DNA]</scope>
    <source>
        <strain evidence="2 3">CAU 1059</strain>
    </source>
</reference>
<sequence>MNKAFDPTDALVQERHRRLLDVMAEQGVSAVLTSDPINILYATGQRNMTVFSLMGPFRFALVRADGHTVLWEFAGCEHLVMGNPVVDEVRAAPGLTPISGPAHVEGIADLAAQVSALVADSGAVWIEGFGAPVSDALRAGHLAVGDATGVLAEARLIKQPSEIAVMREAVRRVEAAAGSLEAAIAPGASEVEVWAEFHRHLIATDGEYVSTRLFQSGPRTFPYFQEAGPRRMEAGDLVCFDTDALGYMGYAVDFSRTFLCGDGAASAEQKKLYRLAYDQLQHNAARLGPGVRFEEFARGAWPIPAAYRGHGYYCLAHGLGLCGEFPYVPHYFEGENYRFEGAFRPGMVICIESYIGAEQEAQGVKLEDQFLITETGTERLTTYPFNEGLLN</sequence>
<dbReference type="RefSeq" id="WP_377172972.1">
    <property type="nucleotide sequence ID" value="NZ_JBHTJC010000006.1"/>
</dbReference>
<evidence type="ECO:0000313" key="2">
    <source>
        <dbReference type="EMBL" id="MFH0255224.1"/>
    </source>
</evidence>
<protein>
    <submittedName>
        <fullName evidence="2">M24 family metallopeptidase</fullName>
    </submittedName>
</protein>
<dbReference type="PANTHER" id="PTHR46112:SF2">
    <property type="entry name" value="XAA-PRO AMINOPEPTIDASE P-RELATED"/>
    <property type="match status" value="1"/>
</dbReference>
<dbReference type="Proteomes" id="UP001607157">
    <property type="component" value="Unassembled WGS sequence"/>
</dbReference>
<dbReference type="InterPro" id="IPR000994">
    <property type="entry name" value="Pept_M24"/>
</dbReference>
<dbReference type="InterPro" id="IPR029149">
    <property type="entry name" value="Creatin/AminoP/Spt16_N"/>
</dbReference>
<dbReference type="Gene3D" id="3.90.230.10">
    <property type="entry name" value="Creatinase/methionine aminopeptidase superfamily"/>
    <property type="match status" value="1"/>
</dbReference>
<feature type="domain" description="Peptidase M24" evidence="1">
    <location>
        <begin position="165"/>
        <end position="374"/>
    </location>
</feature>
<dbReference type="EMBL" id="JBIHMM010000005">
    <property type="protein sequence ID" value="MFH0255224.1"/>
    <property type="molecule type" value="Genomic_DNA"/>
</dbReference>
<dbReference type="InterPro" id="IPR036005">
    <property type="entry name" value="Creatinase/aminopeptidase-like"/>
</dbReference>
<dbReference type="CDD" id="cd01066">
    <property type="entry name" value="APP_MetAP"/>
    <property type="match status" value="1"/>
</dbReference>
<keyword evidence="3" id="KW-1185">Reference proteome</keyword>
<evidence type="ECO:0000259" key="1">
    <source>
        <dbReference type="Pfam" id="PF00557"/>
    </source>
</evidence>
<name>A0ABW7IAL7_9RHOB</name>
<dbReference type="SUPFAM" id="SSF55920">
    <property type="entry name" value="Creatinase/aminopeptidase"/>
    <property type="match status" value="1"/>
</dbReference>
<accession>A0ABW7IAL7</accession>
<evidence type="ECO:0000313" key="3">
    <source>
        <dbReference type="Proteomes" id="UP001607157"/>
    </source>
</evidence>
<dbReference type="SUPFAM" id="SSF53092">
    <property type="entry name" value="Creatinase/prolidase N-terminal domain"/>
    <property type="match status" value="1"/>
</dbReference>
<dbReference type="PANTHER" id="PTHR46112">
    <property type="entry name" value="AMINOPEPTIDASE"/>
    <property type="match status" value="1"/>
</dbReference>
<comment type="caution">
    <text evidence="2">The sequence shown here is derived from an EMBL/GenBank/DDBJ whole genome shotgun (WGS) entry which is preliminary data.</text>
</comment>